<dbReference type="Pfam" id="PF22150">
    <property type="entry name" value="Tt1218-like"/>
    <property type="match status" value="1"/>
</dbReference>
<dbReference type="RefSeq" id="WP_093472289.1">
    <property type="nucleotide sequence ID" value="NZ_FOUI01000002.1"/>
</dbReference>
<evidence type="ECO:0000259" key="2">
    <source>
        <dbReference type="Pfam" id="PF22150"/>
    </source>
</evidence>
<dbReference type="InterPro" id="IPR054402">
    <property type="entry name" value="Tt1218-like_dom"/>
</dbReference>
<name>A0A1I4P1G6_9GAMM</name>
<accession>A0A1I4P1G6</accession>
<dbReference type="EMBL" id="FOUI01000002">
    <property type="protein sequence ID" value="SFM21367.1"/>
    <property type="molecule type" value="Genomic_DNA"/>
</dbReference>
<keyword evidence="1" id="KW-0812">Transmembrane</keyword>
<reference evidence="4" key="1">
    <citation type="submission" date="2016-10" db="EMBL/GenBank/DDBJ databases">
        <authorList>
            <person name="Varghese N."/>
            <person name="Submissions S."/>
        </authorList>
    </citation>
    <scope>NUCLEOTIDE SEQUENCE [LARGE SCALE GENOMIC DNA]</scope>
    <source>
        <strain evidence="4">DSM 24213</strain>
    </source>
</reference>
<feature type="transmembrane region" description="Helical" evidence="1">
    <location>
        <begin position="25"/>
        <end position="43"/>
    </location>
</feature>
<organism evidence="3 4">
    <name type="scientific">Halopseudomonas yangmingensis</name>
    <dbReference type="NCBI Taxonomy" id="1720063"/>
    <lineage>
        <taxon>Bacteria</taxon>
        <taxon>Pseudomonadati</taxon>
        <taxon>Pseudomonadota</taxon>
        <taxon>Gammaproteobacteria</taxon>
        <taxon>Pseudomonadales</taxon>
        <taxon>Pseudomonadaceae</taxon>
        <taxon>Halopseudomonas</taxon>
    </lineage>
</organism>
<keyword evidence="1" id="KW-0472">Membrane</keyword>
<keyword evidence="1" id="KW-1133">Transmembrane helix</keyword>
<dbReference type="OrthoDB" id="7031035at2"/>
<gene>
    <name evidence="3" type="ORF">SAMN05216217_10250</name>
</gene>
<evidence type="ECO:0000313" key="4">
    <source>
        <dbReference type="Proteomes" id="UP000243629"/>
    </source>
</evidence>
<protein>
    <submittedName>
        <fullName evidence="3">Type IV pilus assembly protein PilV</fullName>
    </submittedName>
</protein>
<evidence type="ECO:0000313" key="3">
    <source>
        <dbReference type="EMBL" id="SFM21367.1"/>
    </source>
</evidence>
<evidence type="ECO:0000256" key="1">
    <source>
        <dbReference type="SAM" id="Phobius"/>
    </source>
</evidence>
<dbReference type="InterPro" id="IPR013362">
    <property type="entry name" value="Pilus_4_PilV"/>
</dbReference>
<dbReference type="STRING" id="1720063.SAMN05216217_10250"/>
<dbReference type="Proteomes" id="UP000243629">
    <property type="component" value="Unassembled WGS sequence"/>
</dbReference>
<feature type="domain" description="Type IV pilin Tt1218-like" evidence="2">
    <location>
        <begin position="37"/>
        <end position="88"/>
    </location>
</feature>
<keyword evidence="4" id="KW-1185">Reference proteome</keyword>
<dbReference type="NCBIfam" id="TIGR02523">
    <property type="entry name" value="type_IV_pilV"/>
    <property type="match status" value="1"/>
</dbReference>
<sequence>MLPAVFPLFAGRSSGASLIEALVALLVLCLGVLGVAAMQLTALRQTEAAGHAAQASLIMLDASERVRANPRQQSDYRFDISGPCQHATVHGARLLQDLADLTEAVTCRLPHARLRVQVDDGYLQSDLSWSARRLHTDEPEMELHARTLLSP</sequence>
<proteinExistence type="predicted"/>
<dbReference type="AlphaFoldDB" id="A0A1I4P1G6"/>